<evidence type="ECO:0000313" key="4">
    <source>
        <dbReference type="Proteomes" id="UP000245207"/>
    </source>
</evidence>
<name>A0A2U1MPZ6_ARTAN</name>
<comment type="catalytic activity">
    <reaction evidence="2">
        <text>ATP + H2O = ADP + phosphate + H(+)</text>
        <dbReference type="Rhea" id="RHEA:13065"/>
        <dbReference type="ChEBI" id="CHEBI:15377"/>
        <dbReference type="ChEBI" id="CHEBI:15378"/>
        <dbReference type="ChEBI" id="CHEBI:30616"/>
        <dbReference type="ChEBI" id="CHEBI:43474"/>
        <dbReference type="ChEBI" id="CHEBI:456216"/>
        <dbReference type="EC" id="3.6.4.13"/>
    </reaction>
</comment>
<dbReference type="PANTHER" id="PTHR18934:SF146">
    <property type="entry name" value="DEXH-BOX ATP-DEPENDENT RNA HELICASE DEXH5, MITOCHONDRIAL"/>
    <property type="match status" value="1"/>
</dbReference>
<dbReference type="InterPro" id="IPR027417">
    <property type="entry name" value="P-loop_NTPase"/>
</dbReference>
<keyword evidence="3" id="KW-0378">Hydrolase</keyword>
<dbReference type="EMBL" id="PKPP01004655">
    <property type="protein sequence ID" value="PWA63345.1"/>
    <property type="molecule type" value="Genomic_DNA"/>
</dbReference>
<reference evidence="3 4" key="1">
    <citation type="journal article" date="2018" name="Mol. Plant">
        <title>The genome of Artemisia annua provides insight into the evolution of Asteraceae family and artemisinin biosynthesis.</title>
        <authorList>
            <person name="Shen Q."/>
            <person name="Zhang L."/>
            <person name="Liao Z."/>
            <person name="Wang S."/>
            <person name="Yan T."/>
            <person name="Shi P."/>
            <person name="Liu M."/>
            <person name="Fu X."/>
            <person name="Pan Q."/>
            <person name="Wang Y."/>
            <person name="Lv Z."/>
            <person name="Lu X."/>
            <person name="Zhang F."/>
            <person name="Jiang W."/>
            <person name="Ma Y."/>
            <person name="Chen M."/>
            <person name="Hao X."/>
            <person name="Li L."/>
            <person name="Tang Y."/>
            <person name="Lv G."/>
            <person name="Zhou Y."/>
            <person name="Sun X."/>
            <person name="Brodelius P.E."/>
            <person name="Rose J.K.C."/>
            <person name="Tang K."/>
        </authorList>
    </citation>
    <scope>NUCLEOTIDE SEQUENCE [LARGE SCALE GENOMIC DNA]</scope>
    <source>
        <strain evidence="4">cv. Huhao1</strain>
        <tissue evidence="3">Leaf</tissue>
    </source>
</reference>
<evidence type="ECO:0000313" key="3">
    <source>
        <dbReference type="EMBL" id="PWA63345.1"/>
    </source>
</evidence>
<dbReference type="STRING" id="35608.A0A2U1MPZ6"/>
<keyword evidence="3" id="KW-0547">Nucleotide-binding</keyword>
<dbReference type="OrthoDB" id="1745337at2759"/>
<keyword evidence="3" id="KW-0067">ATP-binding</keyword>
<dbReference type="EC" id="3.6.4.13" evidence="1"/>
<dbReference type="Proteomes" id="UP000245207">
    <property type="component" value="Unassembled WGS sequence"/>
</dbReference>
<dbReference type="PANTHER" id="PTHR18934">
    <property type="entry name" value="ATP-DEPENDENT RNA HELICASE"/>
    <property type="match status" value="1"/>
</dbReference>
<dbReference type="AlphaFoldDB" id="A0A2U1MPZ6"/>
<gene>
    <name evidence="3" type="ORF">CTI12_AA353130</name>
</gene>
<dbReference type="GO" id="GO:0003723">
    <property type="term" value="F:RNA binding"/>
    <property type="evidence" value="ECO:0007669"/>
    <property type="project" value="TreeGrafter"/>
</dbReference>
<sequence>MLGATCSIICTQPRRISAMSVSERIATKRGEKLGETVGYKVRLEVAAYESNSNSQSTTTNTRRQMGHVQGIANLDYLASNLKGLEAPNRSWLGNPRVDGDEA</sequence>
<protein>
    <recommendedName>
        <fullName evidence="1">RNA helicase</fullName>
        <ecNumber evidence="1">3.6.4.13</ecNumber>
    </recommendedName>
</protein>
<evidence type="ECO:0000256" key="1">
    <source>
        <dbReference type="ARBA" id="ARBA00012552"/>
    </source>
</evidence>
<organism evidence="3 4">
    <name type="scientific">Artemisia annua</name>
    <name type="common">Sweet wormwood</name>
    <dbReference type="NCBI Taxonomy" id="35608"/>
    <lineage>
        <taxon>Eukaryota</taxon>
        <taxon>Viridiplantae</taxon>
        <taxon>Streptophyta</taxon>
        <taxon>Embryophyta</taxon>
        <taxon>Tracheophyta</taxon>
        <taxon>Spermatophyta</taxon>
        <taxon>Magnoliopsida</taxon>
        <taxon>eudicotyledons</taxon>
        <taxon>Gunneridae</taxon>
        <taxon>Pentapetalae</taxon>
        <taxon>asterids</taxon>
        <taxon>campanulids</taxon>
        <taxon>Asterales</taxon>
        <taxon>Asteraceae</taxon>
        <taxon>Asteroideae</taxon>
        <taxon>Anthemideae</taxon>
        <taxon>Artemisiinae</taxon>
        <taxon>Artemisia</taxon>
    </lineage>
</organism>
<keyword evidence="3" id="KW-0347">Helicase</keyword>
<dbReference type="Gene3D" id="3.40.50.300">
    <property type="entry name" value="P-loop containing nucleotide triphosphate hydrolases"/>
    <property type="match status" value="1"/>
</dbReference>
<comment type="caution">
    <text evidence="3">The sequence shown here is derived from an EMBL/GenBank/DDBJ whole genome shotgun (WGS) entry which is preliminary data.</text>
</comment>
<evidence type="ECO:0000256" key="2">
    <source>
        <dbReference type="ARBA" id="ARBA00047984"/>
    </source>
</evidence>
<keyword evidence="4" id="KW-1185">Reference proteome</keyword>
<accession>A0A2U1MPZ6</accession>
<proteinExistence type="predicted"/>
<dbReference type="GO" id="GO:0003724">
    <property type="term" value="F:RNA helicase activity"/>
    <property type="evidence" value="ECO:0007669"/>
    <property type="project" value="UniProtKB-EC"/>
</dbReference>
<dbReference type="GO" id="GO:0005634">
    <property type="term" value="C:nucleus"/>
    <property type="evidence" value="ECO:0007669"/>
    <property type="project" value="TreeGrafter"/>
</dbReference>